<reference evidence="2 3" key="1">
    <citation type="submission" date="2017-03" db="EMBL/GenBank/DDBJ databases">
        <title>Genome of strain Rhizobium sp. CNPSo 668.</title>
        <authorList>
            <person name="Ribeiro R."/>
        </authorList>
    </citation>
    <scope>NUCLEOTIDE SEQUENCE [LARGE SCALE GENOMIC DNA]</scope>
    <source>
        <strain evidence="2 3">CNPSo 668</strain>
    </source>
</reference>
<evidence type="ECO:0000256" key="1">
    <source>
        <dbReference type="SAM" id="Phobius"/>
    </source>
</evidence>
<name>A0A246DLC3_9HYPH</name>
<dbReference type="EMBL" id="MXPU01000032">
    <property type="protein sequence ID" value="OWO89991.1"/>
    <property type="molecule type" value="Genomic_DNA"/>
</dbReference>
<evidence type="ECO:0000313" key="3">
    <source>
        <dbReference type="Proteomes" id="UP000197269"/>
    </source>
</evidence>
<proteinExistence type="predicted"/>
<dbReference type="AlphaFoldDB" id="A0A246DLC3"/>
<evidence type="ECO:0000313" key="2">
    <source>
        <dbReference type="EMBL" id="OWO89991.1"/>
    </source>
</evidence>
<organism evidence="2 3">
    <name type="scientific">Rhizobium esperanzae</name>
    <dbReference type="NCBI Taxonomy" id="1967781"/>
    <lineage>
        <taxon>Bacteria</taxon>
        <taxon>Pseudomonadati</taxon>
        <taxon>Pseudomonadota</taxon>
        <taxon>Alphaproteobacteria</taxon>
        <taxon>Hyphomicrobiales</taxon>
        <taxon>Rhizobiaceae</taxon>
        <taxon>Rhizobium/Agrobacterium group</taxon>
        <taxon>Rhizobium</taxon>
    </lineage>
</organism>
<comment type="caution">
    <text evidence="2">The sequence shown here is derived from an EMBL/GenBank/DDBJ whole genome shotgun (WGS) entry which is preliminary data.</text>
</comment>
<accession>A0A246DLC3</accession>
<dbReference type="RefSeq" id="WP_088397097.1">
    <property type="nucleotide sequence ID" value="NZ_MXPU01000032.1"/>
</dbReference>
<keyword evidence="1" id="KW-0812">Transmembrane</keyword>
<gene>
    <name evidence="2" type="ORF">B5E41_29125</name>
</gene>
<keyword evidence="1" id="KW-1133">Transmembrane helix</keyword>
<dbReference type="Proteomes" id="UP000197269">
    <property type="component" value="Unassembled WGS sequence"/>
</dbReference>
<keyword evidence="1" id="KW-0472">Membrane</keyword>
<feature type="transmembrane region" description="Helical" evidence="1">
    <location>
        <begin position="136"/>
        <end position="155"/>
    </location>
</feature>
<sequence length="266" mass="28053">MRAEIETTSYFKQVASALDLTRDETALAWDMMTKANVGRDDPVSVMFCVLAKTGGMTSGVSDDLKHQVEELMSNLRAGVSSDIEAGMSKALAAMPADLISKVEGALEKSLGDLVRNVDMLVTKEAAKRETFRLSKIATSVAAISLLCLAVGYVVGRDSVTATAARFENLMARPDASAALKVFANNDMNRVLAECGGVGTTEFRGAPACKPTIAVGPSLNSVEGVNGVKLIWTQLVVKIGSWGLLAAGLVTGVGLGRWWGSRKRVAA</sequence>
<protein>
    <submittedName>
        <fullName evidence="2">Uncharacterized protein</fullName>
    </submittedName>
</protein>
<feature type="transmembrane region" description="Helical" evidence="1">
    <location>
        <begin position="238"/>
        <end position="258"/>
    </location>
</feature>